<comment type="caution">
    <text evidence="2">The sequence shown here is derived from an EMBL/GenBank/DDBJ whole genome shotgun (WGS) entry which is preliminary data.</text>
</comment>
<organism evidence="2 3">
    <name type="scientific">Anisodus tanguticus</name>
    <dbReference type="NCBI Taxonomy" id="243964"/>
    <lineage>
        <taxon>Eukaryota</taxon>
        <taxon>Viridiplantae</taxon>
        <taxon>Streptophyta</taxon>
        <taxon>Embryophyta</taxon>
        <taxon>Tracheophyta</taxon>
        <taxon>Spermatophyta</taxon>
        <taxon>Magnoliopsida</taxon>
        <taxon>eudicotyledons</taxon>
        <taxon>Gunneridae</taxon>
        <taxon>Pentapetalae</taxon>
        <taxon>asterids</taxon>
        <taxon>lamiids</taxon>
        <taxon>Solanales</taxon>
        <taxon>Solanaceae</taxon>
        <taxon>Solanoideae</taxon>
        <taxon>Hyoscyameae</taxon>
        <taxon>Anisodus</taxon>
    </lineage>
</organism>
<feature type="region of interest" description="Disordered" evidence="1">
    <location>
        <begin position="1"/>
        <end position="30"/>
    </location>
</feature>
<dbReference type="Proteomes" id="UP001291623">
    <property type="component" value="Unassembled WGS sequence"/>
</dbReference>
<sequence>MRRKGKRLKESKKMDRKGSKIAKPEDEVDVGPLKRERNRLLAVTMRMMLAHQKRKKVHVCRKNKLHSQSDLECATHIKLDCEEQVDIQRFED</sequence>
<feature type="compositionally biased region" description="Basic and acidic residues" evidence="1">
    <location>
        <begin position="11"/>
        <end position="25"/>
    </location>
</feature>
<name>A0AAE1QQS6_9SOLA</name>
<reference evidence="2" key="1">
    <citation type="submission" date="2023-12" db="EMBL/GenBank/DDBJ databases">
        <title>Genome assembly of Anisodus tanguticus.</title>
        <authorList>
            <person name="Wang Y.-J."/>
        </authorList>
    </citation>
    <scope>NUCLEOTIDE SEQUENCE</scope>
    <source>
        <strain evidence="2">KB-2021</strain>
        <tissue evidence="2">Leaf</tissue>
    </source>
</reference>
<keyword evidence="3" id="KW-1185">Reference proteome</keyword>
<dbReference type="AlphaFoldDB" id="A0AAE1QQS6"/>
<protein>
    <submittedName>
        <fullName evidence="2">Uncharacterized protein</fullName>
    </submittedName>
</protein>
<feature type="compositionally biased region" description="Basic residues" evidence="1">
    <location>
        <begin position="1"/>
        <end position="10"/>
    </location>
</feature>
<accession>A0AAE1QQS6</accession>
<evidence type="ECO:0000313" key="3">
    <source>
        <dbReference type="Proteomes" id="UP001291623"/>
    </source>
</evidence>
<proteinExistence type="predicted"/>
<dbReference type="EMBL" id="JAVYJV010000024">
    <property type="protein sequence ID" value="KAK4338001.1"/>
    <property type="molecule type" value="Genomic_DNA"/>
</dbReference>
<evidence type="ECO:0000313" key="2">
    <source>
        <dbReference type="EMBL" id="KAK4338001.1"/>
    </source>
</evidence>
<gene>
    <name evidence="2" type="ORF">RND71_042488</name>
</gene>
<evidence type="ECO:0000256" key="1">
    <source>
        <dbReference type="SAM" id="MobiDB-lite"/>
    </source>
</evidence>